<keyword evidence="7" id="KW-0539">Nucleus</keyword>
<dbReference type="GO" id="GO:0005643">
    <property type="term" value="C:nuclear pore"/>
    <property type="evidence" value="ECO:0007669"/>
    <property type="project" value="TreeGrafter"/>
</dbReference>
<dbReference type="STRING" id="29170.A0A368FRK8"/>
<dbReference type="EMBL" id="JOJR01000750">
    <property type="protein sequence ID" value="RCN34712.1"/>
    <property type="molecule type" value="Genomic_DNA"/>
</dbReference>
<evidence type="ECO:0000259" key="8">
    <source>
        <dbReference type="Pfam" id="PF25795"/>
    </source>
</evidence>
<dbReference type="Pfam" id="PF25795">
    <property type="entry name" value="TPR_XPO7"/>
    <property type="match status" value="1"/>
</dbReference>
<dbReference type="GO" id="GO:0005049">
    <property type="term" value="F:nuclear export signal receptor activity"/>
    <property type="evidence" value="ECO:0007669"/>
    <property type="project" value="InterPro"/>
</dbReference>
<organism evidence="9 10">
    <name type="scientific">Ancylostoma caninum</name>
    <name type="common">Dog hookworm</name>
    <dbReference type="NCBI Taxonomy" id="29170"/>
    <lineage>
        <taxon>Eukaryota</taxon>
        <taxon>Metazoa</taxon>
        <taxon>Ecdysozoa</taxon>
        <taxon>Nematoda</taxon>
        <taxon>Chromadorea</taxon>
        <taxon>Rhabditida</taxon>
        <taxon>Rhabditina</taxon>
        <taxon>Rhabditomorpha</taxon>
        <taxon>Strongyloidea</taxon>
        <taxon>Ancylostomatidae</taxon>
        <taxon>Ancylostomatinae</taxon>
        <taxon>Ancylostoma</taxon>
    </lineage>
</organism>
<reference evidence="9 10" key="1">
    <citation type="submission" date="2014-10" db="EMBL/GenBank/DDBJ databases">
        <title>Draft genome of the hookworm Ancylostoma caninum.</title>
        <authorList>
            <person name="Mitreva M."/>
        </authorList>
    </citation>
    <scope>NUCLEOTIDE SEQUENCE [LARGE SCALE GENOMIC DNA]</scope>
    <source>
        <strain evidence="9 10">Baltimore</strain>
    </source>
</reference>
<evidence type="ECO:0000313" key="9">
    <source>
        <dbReference type="EMBL" id="RCN34712.1"/>
    </source>
</evidence>
<dbReference type="GO" id="GO:0005737">
    <property type="term" value="C:cytoplasm"/>
    <property type="evidence" value="ECO:0007669"/>
    <property type="project" value="UniProtKB-SubCell"/>
</dbReference>
<evidence type="ECO:0000313" key="10">
    <source>
        <dbReference type="Proteomes" id="UP000252519"/>
    </source>
</evidence>
<comment type="subcellular location">
    <subcellularLocation>
        <location evidence="2">Cytoplasm</location>
    </subcellularLocation>
    <subcellularLocation>
        <location evidence="1">Nucleus</location>
    </subcellularLocation>
</comment>
<dbReference type="InterPro" id="IPR057947">
    <property type="entry name" value="TPR_XPO7/RBP17"/>
</dbReference>
<evidence type="ECO:0000256" key="3">
    <source>
        <dbReference type="ARBA" id="ARBA00009466"/>
    </source>
</evidence>
<proteinExistence type="inferred from homology"/>
<evidence type="ECO:0000256" key="5">
    <source>
        <dbReference type="ARBA" id="ARBA00022490"/>
    </source>
</evidence>
<sequence length="159" mass="18018">MVSRLEMNFQLCELIEVPNYAAVMRLLAQFAVESLGVPYVRSSKDHLLNLYCPEITTALVESRLQNVERVVRGGRDDPLEDQLATLQIMEYLSILCRCEYEKTVRLLANAFDENARIMETGPESDVRVHIAEGRFVWLVTLIGTAVFEKKNSGIEPRGA</sequence>
<dbReference type="OrthoDB" id="244158at2759"/>
<evidence type="ECO:0000256" key="2">
    <source>
        <dbReference type="ARBA" id="ARBA00004496"/>
    </source>
</evidence>
<comment type="similarity">
    <text evidence="3">Belongs to the exportin family.</text>
</comment>
<dbReference type="PANTHER" id="PTHR12596:SF2">
    <property type="entry name" value="EXPORTIN-7 ISOFORM X1"/>
    <property type="match status" value="1"/>
</dbReference>
<evidence type="ECO:0000256" key="7">
    <source>
        <dbReference type="ARBA" id="ARBA00023242"/>
    </source>
</evidence>
<keyword evidence="10" id="KW-1185">Reference proteome</keyword>
<protein>
    <recommendedName>
        <fullName evidence="8">Exportin-7/Ran-binding protein 17 TPR repeats domain-containing protein</fullName>
    </recommendedName>
</protein>
<dbReference type="AlphaFoldDB" id="A0A368FRK8"/>
<dbReference type="Proteomes" id="UP000252519">
    <property type="component" value="Unassembled WGS sequence"/>
</dbReference>
<dbReference type="PANTHER" id="PTHR12596">
    <property type="entry name" value="EXPORTIN 4,7-RELATED"/>
    <property type="match status" value="1"/>
</dbReference>
<dbReference type="GO" id="GO:0006611">
    <property type="term" value="P:protein export from nucleus"/>
    <property type="evidence" value="ECO:0007669"/>
    <property type="project" value="TreeGrafter"/>
</dbReference>
<gene>
    <name evidence="9" type="ORF">ANCCAN_19435</name>
</gene>
<keyword evidence="5" id="KW-0963">Cytoplasm</keyword>
<evidence type="ECO:0000256" key="6">
    <source>
        <dbReference type="ARBA" id="ARBA00022927"/>
    </source>
</evidence>
<keyword evidence="4" id="KW-0813">Transport</keyword>
<evidence type="ECO:0000256" key="4">
    <source>
        <dbReference type="ARBA" id="ARBA00022448"/>
    </source>
</evidence>
<feature type="domain" description="Exportin-7/Ran-binding protein 17 TPR repeats" evidence="8">
    <location>
        <begin position="67"/>
        <end position="152"/>
    </location>
</feature>
<name>A0A368FRK8_ANCCA</name>
<comment type="caution">
    <text evidence="9">The sequence shown here is derived from an EMBL/GenBank/DDBJ whole genome shotgun (WGS) entry which is preliminary data.</text>
</comment>
<dbReference type="InterPro" id="IPR044189">
    <property type="entry name" value="XPO4/7-like"/>
</dbReference>
<evidence type="ECO:0000256" key="1">
    <source>
        <dbReference type="ARBA" id="ARBA00004123"/>
    </source>
</evidence>
<accession>A0A368FRK8</accession>
<keyword evidence="6" id="KW-0653">Protein transport</keyword>